<gene>
    <name evidence="3" type="ORF">OPV22_021901</name>
</gene>
<evidence type="ECO:0000313" key="4">
    <source>
        <dbReference type="Proteomes" id="UP001222027"/>
    </source>
</evidence>
<organism evidence="3 4">
    <name type="scientific">Ensete ventricosum</name>
    <name type="common">Abyssinian banana</name>
    <name type="synonym">Musa ensete</name>
    <dbReference type="NCBI Taxonomy" id="4639"/>
    <lineage>
        <taxon>Eukaryota</taxon>
        <taxon>Viridiplantae</taxon>
        <taxon>Streptophyta</taxon>
        <taxon>Embryophyta</taxon>
        <taxon>Tracheophyta</taxon>
        <taxon>Spermatophyta</taxon>
        <taxon>Magnoliopsida</taxon>
        <taxon>Liliopsida</taxon>
        <taxon>Zingiberales</taxon>
        <taxon>Musaceae</taxon>
        <taxon>Ensete</taxon>
    </lineage>
</organism>
<keyword evidence="2" id="KW-0472">Membrane</keyword>
<comment type="caution">
    <text evidence="3">The sequence shown here is derived from an EMBL/GenBank/DDBJ whole genome shotgun (WGS) entry which is preliminary data.</text>
</comment>
<evidence type="ECO:0000256" key="1">
    <source>
        <dbReference type="SAM" id="MobiDB-lite"/>
    </source>
</evidence>
<keyword evidence="2" id="KW-0812">Transmembrane</keyword>
<dbReference type="PANTHER" id="PTHR36036:SF1">
    <property type="entry name" value="PROLINE-RICH FAMILY PROTEIN"/>
    <property type="match status" value="1"/>
</dbReference>
<evidence type="ECO:0000256" key="2">
    <source>
        <dbReference type="SAM" id="Phobius"/>
    </source>
</evidence>
<evidence type="ECO:0000313" key="3">
    <source>
        <dbReference type="EMBL" id="KAJ8478174.1"/>
    </source>
</evidence>
<dbReference type="Proteomes" id="UP001222027">
    <property type="component" value="Unassembled WGS sequence"/>
</dbReference>
<sequence length="104" mass="10822">MWCYVGKATKICFFVVVVLLVVGLILGFGFIRHGSKGHGGCDSDSDACHPALPQPVPATAATSAPPLNPPSPDAVARPPFPSPPSLVEYNSSSPLLFYSIQGEG</sequence>
<keyword evidence="2" id="KW-1133">Transmembrane helix</keyword>
<reference evidence="3 4" key="1">
    <citation type="submission" date="2022-12" db="EMBL/GenBank/DDBJ databases">
        <title>Chromosome-scale assembly of the Ensete ventricosum genome.</title>
        <authorList>
            <person name="Dussert Y."/>
            <person name="Stocks J."/>
            <person name="Wendawek A."/>
            <person name="Woldeyes F."/>
            <person name="Nichols R.A."/>
            <person name="Borrell J.S."/>
        </authorList>
    </citation>
    <scope>NUCLEOTIDE SEQUENCE [LARGE SCALE GENOMIC DNA]</scope>
    <source>
        <strain evidence="4">cv. Maze</strain>
        <tissue evidence="3">Seeds</tissue>
    </source>
</reference>
<dbReference type="PANTHER" id="PTHR36036">
    <property type="entry name" value="PROLINE-RICH FAMILY PROTEIN"/>
    <property type="match status" value="1"/>
</dbReference>
<name>A0AAV8QE95_ENSVE</name>
<keyword evidence="4" id="KW-1185">Reference proteome</keyword>
<feature type="region of interest" description="Disordered" evidence="1">
    <location>
        <begin position="52"/>
        <end position="90"/>
    </location>
</feature>
<protein>
    <submittedName>
        <fullName evidence="3">Uncharacterized protein</fullName>
    </submittedName>
</protein>
<accession>A0AAV8QE95</accession>
<feature type="transmembrane region" description="Helical" evidence="2">
    <location>
        <begin position="12"/>
        <end position="31"/>
    </location>
</feature>
<dbReference type="EMBL" id="JAQQAF010000006">
    <property type="protein sequence ID" value="KAJ8478174.1"/>
    <property type="molecule type" value="Genomic_DNA"/>
</dbReference>
<proteinExistence type="predicted"/>
<feature type="compositionally biased region" description="Pro residues" evidence="1">
    <location>
        <begin position="66"/>
        <end position="84"/>
    </location>
</feature>
<dbReference type="AlphaFoldDB" id="A0AAV8QE95"/>
<dbReference type="InterPro" id="IPR040277">
    <property type="entry name" value="Os04g0629400-like"/>
</dbReference>